<dbReference type="EMBL" id="JADBEM010000001">
    <property type="protein sequence ID" value="MBE1607727.1"/>
    <property type="molecule type" value="Genomic_DNA"/>
</dbReference>
<dbReference type="Proteomes" id="UP000638648">
    <property type="component" value="Unassembled WGS sequence"/>
</dbReference>
<protein>
    <submittedName>
        <fullName evidence="2">Uncharacterized protein</fullName>
    </submittedName>
</protein>
<reference evidence="2" key="1">
    <citation type="submission" date="2020-10" db="EMBL/GenBank/DDBJ databases">
        <title>Sequencing the genomes of 1000 actinobacteria strains.</title>
        <authorList>
            <person name="Klenk H.-P."/>
        </authorList>
    </citation>
    <scope>NUCLEOTIDE SEQUENCE</scope>
    <source>
        <strain evidence="2">DSM 45354</strain>
    </source>
</reference>
<evidence type="ECO:0000313" key="3">
    <source>
        <dbReference type="Proteomes" id="UP000638648"/>
    </source>
</evidence>
<sequence>MTTEFIADPLVPLELTLTIGRRFTLYQPGWYTADDGSGAFLGSKGKVYGFTTLEDLVSFVDSGTPSDLTPSPHMKPLRIWPTDQYARRLCTYDLTHLPELADGELDSEEQAGLGSTLALMLDLLDYLEIENEHSQALHDDEDISKLASGDELLSVFRAAHHRQHVVDLLNNHWDACLNEVSGRVTTPKLPDDSAARPRNGSAGPGAALAGGLGGADGEGSDDTTPLEEVASAVTVWFGLAEEGVYAVRSTALTAGQPAYLGEPGELGAARLYVWDDVDRLQADVADGKGGQLPGVDLAAVAAREDVSFTPHDDNIFDLVELADSLTATMDQDAADRLVSAWTEIVRLAAWGGWTDVSDLLQPNSPAGAFMVSCALDLAQDRPGAAEALASADVAAAAAGWRAVVPALTAHLDQRT</sequence>
<accession>A0A927R9E3</accession>
<gene>
    <name evidence="2" type="ORF">HEB94_004575</name>
</gene>
<feature type="region of interest" description="Disordered" evidence="1">
    <location>
        <begin position="184"/>
        <end position="224"/>
    </location>
</feature>
<dbReference type="AlphaFoldDB" id="A0A927R9E3"/>
<evidence type="ECO:0000313" key="2">
    <source>
        <dbReference type="EMBL" id="MBE1607727.1"/>
    </source>
</evidence>
<feature type="compositionally biased region" description="Gly residues" evidence="1">
    <location>
        <begin position="208"/>
        <end position="217"/>
    </location>
</feature>
<organism evidence="2 3">
    <name type="scientific">Actinopolymorpha pittospori</name>
    <dbReference type="NCBI Taxonomy" id="648752"/>
    <lineage>
        <taxon>Bacteria</taxon>
        <taxon>Bacillati</taxon>
        <taxon>Actinomycetota</taxon>
        <taxon>Actinomycetes</taxon>
        <taxon>Propionibacteriales</taxon>
        <taxon>Actinopolymorphaceae</taxon>
        <taxon>Actinopolymorpha</taxon>
    </lineage>
</organism>
<comment type="caution">
    <text evidence="2">The sequence shown here is derived from an EMBL/GenBank/DDBJ whole genome shotgun (WGS) entry which is preliminary data.</text>
</comment>
<keyword evidence="3" id="KW-1185">Reference proteome</keyword>
<evidence type="ECO:0000256" key="1">
    <source>
        <dbReference type="SAM" id="MobiDB-lite"/>
    </source>
</evidence>
<proteinExistence type="predicted"/>
<name>A0A927R9E3_9ACTN</name>
<dbReference type="RefSeq" id="WP_192751630.1">
    <property type="nucleotide sequence ID" value="NZ_BAABJL010000040.1"/>
</dbReference>